<sequence length="86" mass="8458">MLVASSAAFAQSGNIRQNGLSATPSGNPATSTSNVTTFGVPPGVPGGGVTPDDPNLNVPIDGGIGFLLLGAGALGAARLRRKEKEV</sequence>
<proteinExistence type="predicted"/>
<evidence type="ECO:0000313" key="2">
    <source>
        <dbReference type="EMBL" id="GJM61517.1"/>
    </source>
</evidence>
<dbReference type="Proteomes" id="UP001310022">
    <property type="component" value="Unassembled WGS sequence"/>
</dbReference>
<gene>
    <name evidence="2" type="ORF">PEDI_20690</name>
</gene>
<name>A0AAN4VZE4_9BACT</name>
<feature type="compositionally biased region" description="Polar residues" evidence="1">
    <location>
        <begin position="14"/>
        <end position="34"/>
    </location>
</feature>
<feature type="region of interest" description="Disordered" evidence="1">
    <location>
        <begin position="14"/>
        <end position="55"/>
    </location>
</feature>
<keyword evidence="3" id="KW-1185">Reference proteome</keyword>
<dbReference type="InterPro" id="IPR058207">
    <property type="entry name" value="PID_CTERM"/>
</dbReference>
<evidence type="ECO:0000256" key="1">
    <source>
        <dbReference type="SAM" id="MobiDB-lite"/>
    </source>
</evidence>
<comment type="caution">
    <text evidence="2">The sequence shown here is derived from an EMBL/GenBank/DDBJ whole genome shotgun (WGS) entry which is preliminary data.</text>
</comment>
<organism evidence="2 3">
    <name type="scientific">Persicobacter diffluens</name>
    <dbReference type="NCBI Taxonomy" id="981"/>
    <lineage>
        <taxon>Bacteria</taxon>
        <taxon>Pseudomonadati</taxon>
        <taxon>Bacteroidota</taxon>
        <taxon>Cytophagia</taxon>
        <taxon>Cytophagales</taxon>
        <taxon>Persicobacteraceae</taxon>
        <taxon>Persicobacter</taxon>
    </lineage>
</organism>
<dbReference type="NCBIfam" id="NF046080">
    <property type="entry name" value="PID_CTERM"/>
    <property type="match status" value="1"/>
</dbReference>
<accession>A0AAN4VZE4</accession>
<protein>
    <submittedName>
        <fullName evidence="2">Uncharacterized protein</fullName>
    </submittedName>
</protein>
<reference evidence="2 3" key="1">
    <citation type="submission" date="2021-12" db="EMBL/GenBank/DDBJ databases">
        <title>Genome sequencing of bacteria with rrn-lacking chromosome and rrn-plasmid.</title>
        <authorList>
            <person name="Anda M."/>
            <person name="Iwasaki W."/>
        </authorList>
    </citation>
    <scope>NUCLEOTIDE SEQUENCE [LARGE SCALE GENOMIC DNA]</scope>
    <source>
        <strain evidence="2 3">NBRC 15940</strain>
    </source>
</reference>
<dbReference type="EMBL" id="BQKE01000001">
    <property type="protein sequence ID" value="GJM61517.1"/>
    <property type="molecule type" value="Genomic_DNA"/>
</dbReference>
<evidence type="ECO:0000313" key="3">
    <source>
        <dbReference type="Proteomes" id="UP001310022"/>
    </source>
</evidence>
<dbReference type="AlphaFoldDB" id="A0AAN4VZE4"/>